<dbReference type="EMBL" id="JBEPLT010000001">
    <property type="protein sequence ID" value="MET3559601.1"/>
    <property type="molecule type" value="Genomic_DNA"/>
</dbReference>
<name>A0ABV2FLZ8_9HYPH</name>
<keyword evidence="2" id="KW-1185">Reference proteome</keyword>
<evidence type="ECO:0000313" key="1">
    <source>
        <dbReference type="EMBL" id="MET3559601.1"/>
    </source>
</evidence>
<protein>
    <submittedName>
        <fullName evidence="1">Uncharacterized protein</fullName>
    </submittedName>
</protein>
<gene>
    <name evidence="1" type="ORF">ABID39_000271</name>
</gene>
<evidence type="ECO:0000313" key="2">
    <source>
        <dbReference type="Proteomes" id="UP001549112"/>
    </source>
</evidence>
<sequence length="61" mass="7323">MREVYETILHVESILHEQLNTNICKATLMNNDGLYREKECSFYSMLKKSHWLMSYHSLETL</sequence>
<dbReference type="Proteomes" id="UP001549112">
    <property type="component" value="Unassembled WGS sequence"/>
</dbReference>
<accession>A0ABV2FLZ8</accession>
<organism evidence="1 2">
    <name type="scientific">Bartonella japonica</name>
    <dbReference type="NCBI Taxonomy" id="357761"/>
    <lineage>
        <taxon>Bacteria</taxon>
        <taxon>Pseudomonadati</taxon>
        <taxon>Pseudomonadota</taxon>
        <taxon>Alphaproteobacteria</taxon>
        <taxon>Hyphomicrobiales</taxon>
        <taxon>Bartonellaceae</taxon>
        <taxon>Bartonella</taxon>
    </lineage>
</organism>
<proteinExistence type="predicted"/>
<reference evidence="1 2" key="1">
    <citation type="submission" date="2024-06" db="EMBL/GenBank/DDBJ databases">
        <title>Genomic Encyclopedia of Type Strains, Phase IV (KMG-IV): sequencing the most valuable type-strain genomes for metagenomic binning, comparative biology and taxonomic classification.</title>
        <authorList>
            <person name="Goeker M."/>
        </authorList>
    </citation>
    <scope>NUCLEOTIDE SEQUENCE [LARGE SCALE GENOMIC DNA]</scope>
    <source>
        <strain evidence="1 2">DSM 23650</strain>
    </source>
</reference>
<comment type="caution">
    <text evidence="1">The sequence shown here is derived from an EMBL/GenBank/DDBJ whole genome shotgun (WGS) entry which is preliminary data.</text>
</comment>